<dbReference type="Gene3D" id="3.40.50.1000">
    <property type="entry name" value="HAD superfamily/HAD-like"/>
    <property type="match status" value="1"/>
</dbReference>
<dbReference type="AlphaFoldDB" id="A0A426UWL6"/>
<reference evidence="2 3" key="1">
    <citation type="submission" date="2018-12" db="EMBL/GenBank/DDBJ databases">
        <title>Glycomyces sp. YIM 121974 draft genome.</title>
        <authorList>
            <person name="Li Q."/>
        </authorList>
    </citation>
    <scope>NUCLEOTIDE SEQUENCE [LARGE SCALE GENOMIC DNA]</scope>
    <source>
        <strain evidence="2 3">YIM 121974</strain>
    </source>
</reference>
<dbReference type="PANTHER" id="PTHR10000:SF8">
    <property type="entry name" value="HAD SUPERFAMILY HYDROLASE-LIKE, TYPE 3"/>
    <property type="match status" value="1"/>
</dbReference>
<name>A0A426UWL6_9ACTN</name>
<keyword evidence="3" id="KW-1185">Reference proteome</keyword>
<dbReference type="GO" id="GO:0005829">
    <property type="term" value="C:cytosol"/>
    <property type="evidence" value="ECO:0007669"/>
    <property type="project" value="TreeGrafter"/>
</dbReference>
<dbReference type="InterPro" id="IPR036412">
    <property type="entry name" value="HAD-like_sf"/>
</dbReference>
<dbReference type="InterPro" id="IPR023214">
    <property type="entry name" value="HAD_sf"/>
</dbReference>
<feature type="region of interest" description="Disordered" evidence="1">
    <location>
        <begin position="1"/>
        <end position="40"/>
    </location>
</feature>
<dbReference type="Proteomes" id="UP000277256">
    <property type="component" value="Unassembled WGS sequence"/>
</dbReference>
<dbReference type="Pfam" id="PF08282">
    <property type="entry name" value="Hydrolase_3"/>
    <property type="match status" value="2"/>
</dbReference>
<dbReference type="EMBL" id="RSEB01000004">
    <property type="protein sequence ID" value="RRR98618.1"/>
    <property type="molecule type" value="Genomic_DNA"/>
</dbReference>
<accession>A0A426UWL6</accession>
<gene>
    <name evidence="2" type="ORF">EIW28_17285</name>
</gene>
<dbReference type="GO" id="GO:0000287">
    <property type="term" value="F:magnesium ion binding"/>
    <property type="evidence" value="ECO:0007669"/>
    <property type="project" value="TreeGrafter"/>
</dbReference>
<comment type="caution">
    <text evidence="2">The sequence shown here is derived from an EMBL/GenBank/DDBJ whole genome shotgun (WGS) entry which is preliminary data.</text>
</comment>
<dbReference type="Gene3D" id="3.30.1240.10">
    <property type="match status" value="1"/>
</dbReference>
<sequence>MTRHLPACPPGAPALPPVPCDTALTGLPPRGPAPDTQTVPAPKVIATDLDGTLLGRDGRLSTRNQKALQSAREHGVLTVAVTARPPRAAYRIPELAPVLDAAICCNGAVVYDTASQTAELLRPVPLPVARDLHGRLRAALPGAVFAVETGERRFTQSTFHQVGVLLNDPWILLDPDDDLIGAADAVAELVVRVPGSTGEAMYEAVRDIDLPGVKLWHWGSFPEIECTAAEAAKGAALAAWCVDRGIGAEDVIAFGDMPNDVSMLAWAGRSFAVAGAHPDAAAAATGRTGPAAEDGVAQIIEAVLDLT</sequence>
<feature type="compositionally biased region" description="Pro residues" evidence="1">
    <location>
        <begin position="7"/>
        <end position="19"/>
    </location>
</feature>
<dbReference type="PANTHER" id="PTHR10000">
    <property type="entry name" value="PHOSPHOSERINE PHOSPHATASE"/>
    <property type="match status" value="1"/>
</dbReference>
<dbReference type="GO" id="GO:0016791">
    <property type="term" value="F:phosphatase activity"/>
    <property type="evidence" value="ECO:0007669"/>
    <property type="project" value="TreeGrafter"/>
</dbReference>
<dbReference type="SUPFAM" id="SSF56784">
    <property type="entry name" value="HAD-like"/>
    <property type="match status" value="1"/>
</dbReference>
<evidence type="ECO:0000313" key="2">
    <source>
        <dbReference type="EMBL" id="RRR98618.1"/>
    </source>
</evidence>
<protein>
    <submittedName>
        <fullName evidence="2">HAD family phosphatase</fullName>
    </submittedName>
</protein>
<organism evidence="2 3">
    <name type="scientific">Glycomyces terrestris</name>
    <dbReference type="NCBI Taxonomy" id="2493553"/>
    <lineage>
        <taxon>Bacteria</taxon>
        <taxon>Bacillati</taxon>
        <taxon>Actinomycetota</taxon>
        <taxon>Actinomycetes</taxon>
        <taxon>Glycomycetales</taxon>
        <taxon>Glycomycetaceae</taxon>
        <taxon>Glycomyces</taxon>
    </lineage>
</organism>
<proteinExistence type="predicted"/>
<evidence type="ECO:0000313" key="3">
    <source>
        <dbReference type="Proteomes" id="UP000277256"/>
    </source>
</evidence>
<evidence type="ECO:0000256" key="1">
    <source>
        <dbReference type="SAM" id="MobiDB-lite"/>
    </source>
</evidence>